<dbReference type="Proteomes" id="UP001159428">
    <property type="component" value="Unassembled WGS sequence"/>
</dbReference>
<reference evidence="2 3" key="1">
    <citation type="submission" date="2022-05" db="EMBL/GenBank/DDBJ databases">
        <authorList>
            <consortium name="Genoscope - CEA"/>
            <person name="William W."/>
        </authorList>
    </citation>
    <scope>NUCLEOTIDE SEQUENCE [LARGE SCALE GENOMIC DNA]</scope>
</reference>
<feature type="compositionally biased region" description="Basic and acidic residues" evidence="1">
    <location>
        <begin position="18"/>
        <end position="34"/>
    </location>
</feature>
<organism evidence="2 3">
    <name type="scientific">Pocillopora meandrina</name>
    <dbReference type="NCBI Taxonomy" id="46732"/>
    <lineage>
        <taxon>Eukaryota</taxon>
        <taxon>Metazoa</taxon>
        <taxon>Cnidaria</taxon>
        <taxon>Anthozoa</taxon>
        <taxon>Hexacorallia</taxon>
        <taxon>Scleractinia</taxon>
        <taxon>Astrocoeniina</taxon>
        <taxon>Pocilloporidae</taxon>
        <taxon>Pocillopora</taxon>
    </lineage>
</organism>
<comment type="caution">
    <text evidence="2">The sequence shown here is derived from an EMBL/GenBank/DDBJ whole genome shotgun (WGS) entry which is preliminary data.</text>
</comment>
<evidence type="ECO:0000313" key="3">
    <source>
        <dbReference type="Proteomes" id="UP001159428"/>
    </source>
</evidence>
<feature type="region of interest" description="Disordered" evidence="1">
    <location>
        <begin position="1"/>
        <end position="34"/>
    </location>
</feature>
<gene>
    <name evidence="2" type="ORF">PMEA_00018133</name>
</gene>
<dbReference type="EMBL" id="CALNXJ010000031">
    <property type="protein sequence ID" value="CAH3137554.1"/>
    <property type="molecule type" value="Genomic_DNA"/>
</dbReference>
<dbReference type="AlphaFoldDB" id="A0AAU9X653"/>
<evidence type="ECO:0000313" key="2">
    <source>
        <dbReference type="EMBL" id="CAH3137554.1"/>
    </source>
</evidence>
<protein>
    <submittedName>
        <fullName evidence="2">Uncharacterized protein</fullName>
    </submittedName>
</protein>
<keyword evidence="3" id="KW-1185">Reference proteome</keyword>
<accession>A0AAU9X653</accession>
<proteinExistence type="predicted"/>
<feature type="compositionally biased region" description="Acidic residues" evidence="1">
    <location>
        <begin position="119"/>
        <end position="129"/>
    </location>
</feature>
<sequence>MTPEERRDSDSAMVQHSLESRRRSSETNVLDLRRQEHLEKMKELSERKAARSRYQTMSCNSYFTMNRESDSIFLKDPRLTENAKKLTAEQMQALELDIFMPLDFYEILFNRMKAKDDGEASEEEQETESTEYSLF</sequence>
<feature type="region of interest" description="Disordered" evidence="1">
    <location>
        <begin position="115"/>
        <end position="135"/>
    </location>
</feature>
<evidence type="ECO:0000256" key="1">
    <source>
        <dbReference type="SAM" id="MobiDB-lite"/>
    </source>
</evidence>
<name>A0AAU9X653_9CNID</name>
<feature type="compositionally biased region" description="Basic and acidic residues" evidence="1">
    <location>
        <begin position="1"/>
        <end position="10"/>
    </location>
</feature>